<evidence type="ECO:0000256" key="1">
    <source>
        <dbReference type="ARBA" id="ARBA00005959"/>
    </source>
</evidence>
<evidence type="ECO:0000259" key="6">
    <source>
        <dbReference type="Pfam" id="PF01370"/>
    </source>
</evidence>
<dbReference type="PANTHER" id="PTHR43238:SF1">
    <property type="entry name" value="GDP-L-FUCOSE SYNTHASE"/>
    <property type="match status" value="1"/>
</dbReference>
<dbReference type="InterPro" id="IPR036291">
    <property type="entry name" value="NAD(P)-bd_dom_sf"/>
</dbReference>
<evidence type="ECO:0000313" key="7">
    <source>
        <dbReference type="EMBL" id="PDQ19911.1"/>
    </source>
</evidence>
<keyword evidence="5" id="KW-0511">Multifunctional enzyme</keyword>
<feature type="active site" description="Proton donor/acceptor" evidence="5">
    <location>
        <position position="139"/>
    </location>
</feature>
<comment type="catalytic activity">
    <reaction evidence="5">
        <text>GDP-beta-L-fucose + NADP(+) = GDP-4-dehydro-alpha-D-rhamnose + NADPH + H(+)</text>
        <dbReference type="Rhea" id="RHEA:18885"/>
        <dbReference type="ChEBI" id="CHEBI:15378"/>
        <dbReference type="ChEBI" id="CHEBI:57273"/>
        <dbReference type="ChEBI" id="CHEBI:57783"/>
        <dbReference type="ChEBI" id="CHEBI:57964"/>
        <dbReference type="ChEBI" id="CHEBI:58349"/>
        <dbReference type="EC" id="1.1.1.271"/>
    </reaction>
</comment>
<keyword evidence="4 5" id="KW-0413">Isomerase</keyword>
<dbReference type="Proteomes" id="UP000219182">
    <property type="component" value="Unassembled WGS sequence"/>
</dbReference>
<dbReference type="GO" id="GO:0042351">
    <property type="term" value="P:'de novo' GDP-L-fucose biosynthetic process"/>
    <property type="evidence" value="ECO:0007669"/>
    <property type="project" value="UniProtKB-UniRule"/>
</dbReference>
<evidence type="ECO:0000256" key="2">
    <source>
        <dbReference type="ARBA" id="ARBA00022857"/>
    </source>
</evidence>
<evidence type="ECO:0000256" key="5">
    <source>
        <dbReference type="HAMAP-Rule" id="MF_00956"/>
    </source>
</evidence>
<dbReference type="Pfam" id="PF01370">
    <property type="entry name" value="Epimerase"/>
    <property type="match status" value="1"/>
</dbReference>
<comment type="caution">
    <text evidence="7">The sequence shown here is derived from an EMBL/GenBank/DDBJ whole genome shotgun (WGS) entry which is preliminary data.</text>
</comment>
<keyword evidence="8" id="KW-1185">Reference proteome</keyword>
<dbReference type="AlphaFoldDB" id="A0A2A6FE45"/>
<dbReference type="GO" id="GO:0050577">
    <property type="term" value="F:GDP-L-fucose synthase activity"/>
    <property type="evidence" value="ECO:0007669"/>
    <property type="project" value="UniProtKB-UniRule"/>
</dbReference>
<feature type="binding site" evidence="5">
    <location>
        <begin position="13"/>
        <end position="19"/>
    </location>
    <ligand>
        <name>NADP(+)</name>
        <dbReference type="ChEBI" id="CHEBI:58349"/>
    </ligand>
</feature>
<dbReference type="HAMAP" id="MF_00956">
    <property type="entry name" value="GDP_fucose_synth"/>
    <property type="match status" value="1"/>
</dbReference>
<feature type="binding site" evidence="5">
    <location>
        <position position="190"/>
    </location>
    <ligand>
        <name>substrate</name>
    </ligand>
</feature>
<reference evidence="7 8" key="1">
    <citation type="submission" date="2017-09" db="EMBL/GenBank/DDBJ databases">
        <title>Mesorhizobum sanjuanii sp. nov. isolated from nodules of Lotus tenuis in saline-alkaline lowlands of Flooding Pampa.</title>
        <authorList>
            <person name="Sannazzaro A.I."/>
            <person name="Torres Tejerizo G.A."/>
            <person name="Fontana F."/>
            <person name="Cumpa Velazquez L.M."/>
            <person name="Hansen L."/>
            <person name="Pistorio M."/>
            <person name="Estrella M.J."/>
        </authorList>
    </citation>
    <scope>NUCLEOTIDE SEQUENCE [LARGE SCALE GENOMIC DNA]</scope>
    <source>
        <strain evidence="7 8">BSA136</strain>
    </source>
</reference>
<dbReference type="GO" id="GO:0070401">
    <property type="term" value="F:NADP+ binding"/>
    <property type="evidence" value="ECO:0007669"/>
    <property type="project" value="UniProtKB-UniRule"/>
</dbReference>
<accession>A0A2A6FE45</accession>
<feature type="binding site" evidence="5">
    <location>
        <begin position="166"/>
        <end position="169"/>
    </location>
    <ligand>
        <name>NADP(+)</name>
        <dbReference type="ChEBI" id="CHEBI:58349"/>
    </ligand>
</feature>
<comment type="function">
    <text evidence="5">Catalyzes the two-step NADP-dependent conversion of GDP-4-dehydro-6-deoxy-D-mannose to GDP-fucose, involving an epimerase and a reductase reaction.</text>
</comment>
<proteinExistence type="inferred from homology"/>
<evidence type="ECO:0000256" key="4">
    <source>
        <dbReference type="ARBA" id="ARBA00023235"/>
    </source>
</evidence>
<feature type="binding site" evidence="5">
    <location>
        <position position="282"/>
    </location>
    <ligand>
        <name>substrate</name>
    </ligand>
</feature>
<evidence type="ECO:0000256" key="3">
    <source>
        <dbReference type="ARBA" id="ARBA00023002"/>
    </source>
</evidence>
<dbReference type="InterPro" id="IPR001509">
    <property type="entry name" value="Epimerase_deHydtase"/>
</dbReference>
<gene>
    <name evidence="5" type="primary">fcl</name>
    <name evidence="7" type="ORF">CN311_16810</name>
</gene>
<dbReference type="InterPro" id="IPR028614">
    <property type="entry name" value="GDP_fucose/colitose_synth"/>
</dbReference>
<dbReference type="SUPFAM" id="SSF51735">
    <property type="entry name" value="NAD(P)-binding Rossmann-fold domains"/>
    <property type="match status" value="1"/>
</dbReference>
<feature type="binding site" evidence="5">
    <location>
        <position position="182"/>
    </location>
    <ligand>
        <name>NADP(+)</name>
        <dbReference type="ChEBI" id="CHEBI:58349"/>
    </ligand>
</feature>
<feature type="domain" description="NAD-dependent epimerase/dehydratase" evidence="6">
    <location>
        <begin position="9"/>
        <end position="233"/>
    </location>
</feature>
<protein>
    <recommendedName>
        <fullName evidence="5">GDP-L-fucose synthase</fullName>
        <ecNumber evidence="5">1.1.1.271</ecNumber>
    </recommendedName>
    <alternativeName>
        <fullName evidence="5">GDP-4-keto-6-deoxy-D-mannose-3,5-epimerase-4-reductase</fullName>
    </alternativeName>
</protein>
<feature type="site" description="Important for catalytic activity" evidence="5">
    <location>
        <position position="112"/>
    </location>
</feature>
<sequence length="322" mass="35714">MENKKMKKVYVAGHRGLVGSATMRALEALGSYEIITRTHDELDLFDRSETRKFFMSRRPDYVVMCAAKVGGILANASSPVDFLHNNLAIQLSVFDAAYASGVERMIFLGSSCIYPRDCPQPIREEYLLTGPLEATNRPYALAKIAGVESCWSFNRQYQTRYLALMPTNLYGPGDNYHPENSHVLPALIRRFHQAKINGDTSVEIWGSGKPRREFMYSSDVGDAIAFLLGLPDSDFDALTAPDTAPLINVGVGEDVTIREVAELVKAAVCWEGNLVFDTTKPDGTPRKLLDVTRLRNLGWKAKTSLGAGLQATYEDFLRLHAA</sequence>
<dbReference type="RefSeq" id="WP_097574882.1">
    <property type="nucleotide sequence ID" value="NZ_NWQG01000104.1"/>
</dbReference>
<feature type="site" description="Important for catalytic activity" evidence="5">
    <location>
        <position position="110"/>
    </location>
</feature>
<name>A0A2A6FE45_9HYPH</name>
<keyword evidence="3 5" id="KW-0560">Oxidoreductase</keyword>
<feature type="binding site" evidence="5">
    <location>
        <position position="212"/>
    </location>
    <ligand>
        <name>substrate</name>
    </ligand>
</feature>
<organism evidence="7 8">
    <name type="scientific">Mesorhizobium sanjuanii</name>
    <dbReference type="NCBI Taxonomy" id="2037900"/>
    <lineage>
        <taxon>Bacteria</taxon>
        <taxon>Pseudomonadati</taxon>
        <taxon>Pseudomonadota</taxon>
        <taxon>Alphaproteobacteria</taxon>
        <taxon>Hyphomicrobiales</taxon>
        <taxon>Phyllobacteriaceae</taxon>
        <taxon>Mesorhizobium</taxon>
    </lineage>
</organism>
<evidence type="ECO:0000313" key="8">
    <source>
        <dbReference type="Proteomes" id="UP000219182"/>
    </source>
</evidence>
<dbReference type="PANTHER" id="PTHR43238">
    <property type="entry name" value="GDP-L-FUCOSE SYNTHASE"/>
    <property type="match status" value="1"/>
</dbReference>
<dbReference type="GO" id="GO:0016853">
    <property type="term" value="F:isomerase activity"/>
    <property type="evidence" value="ECO:0007669"/>
    <property type="project" value="UniProtKB-KW"/>
</dbReference>
<dbReference type="CDD" id="cd05239">
    <property type="entry name" value="GDP_FS_SDR_e"/>
    <property type="match status" value="1"/>
</dbReference>
<feature type="binding site" evidence="5">
    <location>
        <position position="205"/>
    </location>
    <ligand>
        <name>substrate</name>
    </ligand>
</feature>
<dbReference type="EC" id="1.1.1.271" evidence="5"/>
<dbReference type="EMBL" id="NWQG01000104">
    <property type="protein sequence ID" value="PDQ19911.1"/>
    <property type="molecule type" value="Genomic_DNA"/>
</dbReference>
<dbReference type="Gene3D" id="3.40.50.720">
    <property type="entry name" value="NAD(P)-binding Rossmann-like Domain"/>
    <property type="match status" value="1"/>
</dbReference>
<comment type="similarity">
    <text evidence="1 5">Belongs to the NAD(P)-dependent epimerase/dehydratase family. Fucose synthase subfamily.</text>
</comment>
<comment type="pathway">
    <text evidence="5">Nucleotide-sugar biosynthesis; GDP-L-fucose biosynthesis via de novo pathway; GDP-L-fucose from GDP-alpha-D-mannose: step 2/2.</text>
</comment>
<dbReference type="UniPathway" id="UPA00128">
    <property type="reaction ID" value="UER00191"/>
</dbReference>
<feature type="binding site" evidence="5">
    <location>
        <begin position="108"/>
        <end position="111"/>
    </location>
    <ligand>
        <name>NADP(+)</name>
        <dbReference type="ChEBI" id="CHEBI:58349"/>
    </ligand>
</feature>
<dbReference type="Gene3D" id="3.90.25.10">
    <property type="entry name" value="UDP-galactose 4-epimerase, domain 1"/>
    <property type="match status" value="1"/>
</dbReference>
<keyword evidence="2 5" id="KW-0521">NADP</keyword>
<feature type="binding site" evidence="5">
    <location>
        <position position="143"/>
    </location>
    <ligand>
        <name>NADP(+)</name>
        <dbReference type="ChEBI" id="CHEBI:58349"/>
    </ligand>
</feature>